<dbReference type="EMBL" id="SNRW01005504">
    <property type="protein sequence ID" value="KAA6384940.1"/>
    <property type="molecule type" value="Genomic_DNA"/>
</dbReference>
<name>A0A5J4VRA1_9EUKA</name>
<dbReference type="AlphaFoldDB" id="A0A5J4VRA1"/>
<dbReference type="Proteomes" id="UP000324800">
    <property type="component" value="Unassembled WGS sequence"/>
</dbReference>
<gene>
    <name evidence="1" type="ORF">EZS28_019533</name>
</gene>
<comment type="caution">
    <text evidence="1">The sequence shown here is derived from an EMBL/GenBank/DDBJ whole genome shotgun (WGS) entry which is preliminary data.</text>
</comment>
<evidence type="ECO:0000313" key="1">
    <source>
        <dbReference type="EMBL" id="KAA6384940.1"/>
    </source>
</evidence>
<reference evidence="1 2" key="1">
    <citation type="submission" date="2019-03" db="EMBL/GenBank/DDBJ databases">
        <title>Single cell metagenomics reveals metabolic interactions within the superorganism composed of flagellate Streblomastix strix and complex community of Bacteroidetes bacteria on its surface.</title>
        <authorList>
            <person name="Treitli S.C."/>
            <person name="Kolisko M."/>
            <person name="Husnik F."/>
            <person name="Keeling P."/>
            <person name="Hampl V."/>
        </authorList>
    </citation>
    <scope>NUCLEOTIDE SEQUENCE [LARGE SCALE GENOMIC DNA]</scope>
    <source>
        <strain evidence="1">ST1C</strain>
    </source>
</reference>
<sequence length="193" mass="20483">MPIKEVLDTSVGSVGSAGTYARSDHQHPIQIADAIPPTDSLNGSYGAVAAYARNNHSRPINIETKASNIPIVNGVGDNGTSAFYARNDQIYPQQLTYDGNITATKFIKTGGMATELLCANGDTKYINGVKLGCRRSSTIGAIEGQWIIFTPPNSSTNNPYRFVIAVSSKAGDNTRGLQISADGNTLTFNGRVL</sequence>
<proteinExistence type="predicted"/>
<evidence type="ECO:0000313" key="2">
    <source>
        <dbReference type="Proteomes" id="UP000324800"/>
    </source>
</evidence>
<protein>
    <submittedName>
        <fullName evidence="1">Uncharacterized protein</fullName>
    </submittedName>
</protein>
<organism evidence="1 2">
    <name type="scientific">Streblomastix strix</name>
    <dbReference type="NCBI Taxonomy" id="222440"/>
    <lineage>
        <taxon>Eukaryota</taxon>
        <taxon>Metamonada</taxon>
        <taxon>Preaxostyla</taxon>
        <taxon>Oxymonadida</taxon>
        <taxon>Streblomastigidae</taxon>
        <taxon>Streblomastix</taxon>
    </lineage>
</organism>
<accession>A0A5J4VRA1</accession>